<proteinExistence type="inferred from homology"/>
<keyword evidence="7" id="KW-0472">Membrane</keyword>
<evidence type="ECO:0000256" key="7">
    <source>
        <dbReference type="ARBA" id="ARBA00023136"/>
    </source>
</evidence>
<keyword evidence="5" id="KW-1133">Transmembrane helix</keyword>
<evidence type="ECO:0000313" key="8">
    <source>
        <dbReference type="EMBL" id="TKV95540.1"/>
    </source>
</evidence>
<evidence type="ECO:0000256" key="5">
    <source>
        <dbReference type="ARBA" id="ARBA00022989"/>
    </source>
</evidence>
<evidence type="ECO:0008006" key="10">
    <source>
        <dbReference type="Google" id="ProtNLM"/>
    </source>
</evidence>
<comment type="subcellular location">
    <subcellularLocation>
        <location evidence="1">Mitochondrion inner membrane</location>
        <topology evidence="1">Multi-pass membrane protein</topology>
    </subcellularLocation>
</comment>
<dbReference type="PANTHER" id="PTHR10485:SF24">
    <property type="entry name" value="MITOCHONDRIAL IMPORT INNER MEMBRANE TRANSLOCASE SUBUNIT TIM22"/>
    <property type="match status" value="1"/>
</dbReference>
<dbReference type="GO" id="GO:0030150">
    <property type="term" value="P:protein import into mitochondrial matrix"/>
    <property type="evidence" value="ECO:0007669"/>
    <property type="project" value="TreeGrafter"/>
</dbReference>
<protein>
    <recommendedName>
        <fullName evidence="10">Mitochondrial import inner membrane translocase subunit TIM17</fullName>
    </recommendedName>
</protein>
<keyword evidence="9" id="KW-1185">Reference proteome</keyword>
<accession>A0A4U6T204</accession>
<reference evidence="8" key="1">
    <citation type="submission" date="2019-03" db="EMBL/GenBank/DDBJ databases">
        <title>WGS assembly of Setaria viridis.</title>
        <authorList>
            <person name="Huang P."/>
            <person name="Jenkins J."/>
            <person name="Grimwood J."/>
            <person name="Barry K."/>
            <person name="Healey A."/>
            <person name="Mamidi S."/>
            <person name="Sreedasyam A."/>
            <person name="Shu S."/>
            <person name="Feldman M."/>
            <person name="Wu J."/>
            <person name="Yu Y."/>
            <person name="Chen C."/>
            <person name="Johnson J."/>
            <person name="Rokhsar D."/>
            <person name="Baxter I."/>
            <person name="Schmutz J."/>
            <person name="Brutnell T."/>
            <person name="Kellogg E."/>
        </authorList>
    </citation>
    <scope>NUCLEOTIDE SEQUENCE [LARGE SCALE GENOMIC DNA]</scope>
</reference>
<dbReference type="EMBL" id="CM016560">
    <property type="protein sequence ID" value="TKV95540.1"/>
    <property type="molecule type" value="Genomic_DNA"/>
</dbReference>
<evidence type="ECO:0000256" key="2">
    <source>
        <dbReference type="ARBA" id="ARBA00008444"/>
    </source>
</evidence>
<gene>
    <name evidence="8" type="ORF">SEVIR_9G370300v2</name>
</gene>
<dbReference type="AlphaFoldDB" id="A0A4U6T204"/>
<dbReference type="PANTHER" id="PTHR10485">
    <property type="entry name" value="MITOCHONDRIAL IMPORT INNER MEMBRANE TRANSLOCASE SUBUNIT TIM-17"/>
    <property type="match status" value="1"/>
</dbReference>
<dbReference type="OMA" id="KEDPWNG"/>
<name>A0A4U6T204_SETVI</name>
<dbReference type="GO" id="GO:0008320">
    <property type="term" value="F:protein transmembrane transporter activity"/>
    <property type="evidence" value="ECO:0007669"/>
    <property type="project" value="TreeGrafter"/>
</dbReference>
<dbReference type="Proteomes" id="UP000298652">
    <property type="component" value="Chromosome 9"/>
</dbReference>
<comment type="similarity">
    <text evidence="2">Belongs to the Tim17/Tim22/Tim23 family.</text>
</comment>
<keyword evidence="6" id="KW-0496">Mitochondrion</keyword>
<dbReference type="GO" id="GO:0005744">
    <property type="term" value="C:TIM23 mitochondrial import inner membrane translocase complex"/>
    <property type="evidence" value="ECO:0007669"/>
    <property type="project" value="TreeGrafter"/>
</dbReference>
<sequence>MGWLDEPSYAHLPGARRHIIDEVGCGFWCGMTGGSAYHFLKGLRNSPNGDRLAGGARAVRAHAPRLGGSWAGFWAVWEVFENAIFFARRKEDPWNGIAAGAATWGLVDLRRGARVAARSTLVGAAVIGLAEGLRIWSDKHVVGHPAPTVEPPPSFGHVAAWPALTVDRRPRPLGSTPEGHVPKIGGFLGIPPRAPIVKEVPAADVGY</sequence>
<organism evidence="8 9">
    <name type="scientific">Setaria viridis</name>
    <name type="common">Green bristlegrass</name>
    <name type="synonym">Setaria italica subsp. viridis</name>
    <dbReference type="NCBI Taxonomy" id="4556"/>
    <lineage>
        <taxon>Eukaryota</taxon>
        <taxon>Viridiplantae</taxon>
        <taxon>Streptophyta</taxon>
        <taxon>Embryophyta</taxon>
        <taxon>Tracheophyta</taxon>
        <taxon>Spermatophyta</taxon>
        <taxon>Magnoliopsida</taxon>
        <taxon>Liliopsida</taxon>
        <taxon>Poales</taxon>
        <taxon>Poaceae</taxon>
        <taxon>PACMAD clade</taxon>
        <taxon>Panicoideae</taxon>
        <taxon>Panicodae</taxon>
        <taxon>Paniceae</taxon>
        <taxon>Cenchrinae</taxon>
        <taxon>Setaria</taxon>
    </lineage>
</organism>
<dbReference type="Pfam" id="PF02466">
    <property type="entry name" value="Tim17"/>
    <property type="match status" value="1"/>
</dbReference>
<keyword evidence="4" id="KW-0999">Mitochondrion inner membrane</keyword>
<evidence type="ECO:0000313" key="9">
    <source>
        <dbReference type="Proteomes" id="UP000298652"/>
    </source>
</evidence>
<evidence type="ECO:0000256" key="3">
    <source>
        <dbReference type="ARBA" id="ARBA00022692"/>
    </source>
</evidence>
<dbReference type="Gramene" id="TKV95540">
    <property type="protein sequence ID" value="TKV95540"/>
    <property type="gene ID" value="SEVIR_9G370300v2"/>
</dbReference>
<evidence type="ECO:0000256" key="1">
    <source>
        <dbReference type="ARBA" id="ARBA00004448"/>
    </source>
</evidence>
<evidence type="ECO:0000256" key="6">
    <source>
        <dbReference type="ARBA" id="ARBA00023128"/>
    </source>
</evidence>
<keyword evidence="3" id="KW-0812">Transmembrane</keyword>
<evidence type="ECO:0000256" key="4">
    <source>
        <dbReference type="ARBA" id="ARBA00022792"/>
    </source>
</evidence>